<evidence type="ECO:0000313" key="2">
    <source>
        <dbReference type="EMBL" id="CEN60359.1"/>
    </source>
</evidence>
<dbReference type="Gene3D" id="3.40.50.1820">
    <property type="entry name" value="alpha/beta hydrolase"/>
    <property type="match status" value="1"/>
</dbReference>
<dbReference type="EMBL" id="CDMC01000002">
    <property type="protein sequence ID" value="CEN60359.1"/>
    <property type="molecule type" value="Genomic_DNA"/>
</dbReference>
<reference evidence="3" key="1">
    <citation type="journal article" date="2016" name="Genome Announc.">
        <title>Draft genome sequences of fungus Aspergillus calidoustus.</title>
        <authorList>
            <person name="Horn F."/>
            <person name="Linde J."/>
            <person name="Mattern D.J."/>
            <person name="Walther G."/>
            <person name="Guthke R."/>
            <person name="Scherlach K."/>
            <person name="Martin K."/>
            <person name="Brakhage A.A."/>
            <person name="Petzke L."/>
            <person name="Valiante V."/>
        </authorList>
    </citation>
    <scope>NUCLEOTIDE SEQUENCE [LARGE SCALE GENOMIC DNA]</scope>
    <source>
        <strain evidence="3">SF006504</strain>
    </source>
</reference>
<sequence length="290" mass="31337">MASSGDTGFLVVSENPPIKIFFEATTRLPLPQNKPILVLSNSLSAATWLWDQFVDTFSQDYTIIRYDTRFHGQSPLSATQDFDYEAGHTLDDLAADVIQLLDYLGINQAEAFIGLSIGGGIGVVLAATHPERFRHFLVVGSRAHATPADDKVWDERVALARQKGVAELAKQSVARWFNDEWRAAHAELAADITAKVGAQPLEGYLASVAALRKLNLWPHAGVIRDSGSGGKVLFVVGDQDAVSVVEETKALAAQTGSSVVVIKDAGHIVHIQQPGRFNQVVKEALEGSVE</sequence>
<evidence type="ECO:0000313" key="3">
    <source>
        <dbReference type="Proteomes" id="UP000054771"/>
    </source>
</evidence>
<accession>A0A0U5GTI0</accession>
<proteinExistence type="predicted"/>
<dbReference type="InterPro" id="IPR029058">
    <property type="entry name" value="AB_hydrolase_fold"/>
</dbReference>
<keyword evidence="3" id="KW-1185">Reference proteome</keyword>
<dbReference type="PANTHER" id="PTHR43433:SF5">
    <property type="entry name" value="AB HYDROLASE-1 DOMAIN-CONTAINING PROTEIN"/>
    <property type="match status" value="1"/>
</dbReference>
<dbReference type="Proteomes" id="UP000054771">
    <property type="component" value="Unassembled WGS sequence"/>
</dbReference>
<dbReference type="OrthoDB" id="37659at2759"/>
<name>A0A0U5GTI0_ASPCI</name>
<dbReference type="STRING" id="454130.A0A0U5GTI0"/>
<dbReference type="AlphaFoldDB" id="A0A0U5GTI0"/>
<dbReference type="SUPFAM" id="SSF53474">
    <property type="entry name" value="alpha/beta-Hydrolases"/>
    <property type="match status" value="1"/>
</dbReference>
<organism evidence="2 3">
    <name type="scientific">Aspergillus calidoustus</name>
    <dbReference type="NCBI Taxonomy" id="454130"/>
    <lineage>
        <taxon>Eukaryota</taxon>
        <taxon>Fungi</taxon>
        <taxon>Dikarya</taxon>
        <taxon>Ascomycota</taxon>
        <taxon>Pezizomycotina</taxon>
        <taxon>Eurotiomycetes</taxon>
        <taxon>Eurotiomycetidae</taxon>
        <taxon>Eurotiales</taxon>
        <taxon>Aspergillaceae</taxon>
        <taxon>Aspergillus</taxon>
        <taxon>Aspergillus subgen. Nidulantes</taxon>
    </lineage>
</organism>
<feature type="domain" description="AB hydrolase-1" evidence="1">
    <location>
        <begin position="35"/>
        <end position="273"/>
    </location>
</feature>
<evidence type="ECO:0000259" key="1">
    <source>
        <dbReference type="Pfam" id="PF00561"/>
    </source>
</evidence>
<dbReference type="Pfam" id="PF00561">
    <property type="entry name" value="Abhydrolase_1"/>
    <property type="match status" value="1"/>
</dbReference>
<dbReference type="PANTHER" id="PTHR43433">
    <property type="entry name" value="HYDROLASE, ALPHA/BETA FOLD FAMILY PROTEIN"/>
    <property type="match status" value="1"/>
</dbReference>
<dbReference type="OMA" id="YLENESY"/>
<gene>
    <name evidence="2" type="ORF">ASPCAL02801</name>
</gene>
<dbReference type="InterPro" id="IPR050471">
    <property type="entry name" value="AB_hydrolase"/>
</dbReference>
<protein>
    <recommendedName>
        <fullName evidence="1">AB hydrolase-1 domain-containing protein</fullName>
    </recommendedName>
</protein>
<dbReference type="InterPro" id="IPR000073">
    <property type="entry name" value="AB_hydrolase_1"/>
</dbReference>